<dbReference type="SMART" id="SM00342">
    <property type="entry name" value="HTH_ARAC"/>
    <property type="match status" value="1"/>
</dbReference>
<dbReference type="KEGG" id="rge:RGE_25570"/>
<evidence type="ECO:0000256" key="1">
    <source>
        <dbReference type="ARBA" id="ARBA00023015"/>
    </source>
</evidence>
<dbReference type="EMBL" id="AP012320">
    <property type="protein sequence ID" value="BAL95898.1"/>
    <property type="molecule type" value="Genomic_DNA"/>
</dbReference>
<sequence length="340" mass="37538">MHRPPEPARPIVPRPTSTAATRPLAPDQPAFTLYQFAGLLAERGEGAPVHGAFVSYAELRQLLERQWLPAERTQTLFRHAAGVSSRSFGRVAEASRAIGDTYERMAFCARNFRAPWSVRLERHADGGLSLFHFPKFHDPELKATLELFHFVNCVSVFRSHSGQAQPLTELGLTGAAGVSRSAIEQFFGCRVRFDADEGYCRFTREALQTSASTAAPAPMEVLLQACETEADEGASPRQTLLELLAADVEELTTADALARRLGISRRTLERLLEREGVTFLSLRREVVQLAAKRLLARRQPLEDIAAALGYSDARSFRRAFASWTGSTPARYRARQAGAAA</sequence>
<dbReference type="Proteomes" id="UP000007883">
    <property type="component" value="Chromosome"/>
</dbReference>
<evidence type="ECO:0000256" key="3">
    <source>
        <dbReference type="ARBA" id="ARBA00023163"/>
    </source>
</evidence>
<organism evidence="6 7">
    <name type="scientific">Rubrivivax gelatinosus (strain NBRC 100245 / IL144)</name>
    <dbReference type="NCBI Taxonomy" id="983917"/>
    <lineage>
        <taxon>Bacteria</taxon>
        <taxon>Pseudomonadati</taxon>
        <taxon>Pseudomonadota</taxon>
        <taxon>Betaproteobacteria</taxon>
        <taxon>Burkholderiales</taxon>
        <taxon>Sphaerotilaceae</taxon>
        <taxon>Rubrivivax</taxon>
    </lineage>
</organism>
<dbReference type="InterPro" id="IPR032687">
    <property type="entry name" value="AraC-type_N"/>
</dbReference>
<dbReference type="GO" id="GO:0003700">
    <property type="term" value="F:DNA-binding transcription factor activity"/>
    <property type="evidence" value="ECO:0007669"/>
    <property type="project" value="InterPro"/>
</dbReference>
<dbReference type="RefSeq" id="WP_014428760.1">
    <property type="nucleotide sequence ID" value="NC_017075.1"/>
</dbReference>
<dbReference type="PROSITE" id="PS01124">
    <property type="entry name" value="HTH_ARAC_FAMILY_2"/>
    <property type="match status" value="1"/>
</dbReference>
<dbReference type="Pfam" id="PF12625">
    <property type="entry name" value="Arabinose_bd"/>
    <property type="match status" value="1"/>
</dbReference>
<feature type="domain" description="HTH araC/xylS-type" evidence="5">
    <location>
        <begin position="238"/>
        <end position="334"/>
    </location>
</feature>
<dbReference type="PATRIC" id="fig|983917.3.peg.2489"/>
<protein>
    <submittedName>
        <fullName evidence="6">Transcriptional regulator, AraC family</fullName>
    </submittedName>
</protein>
<dbReference type="GO" id="GO:0005829">
    <property type="term" value="C:cytosol"/>
    <property type="evidence" value="ECO:0007669"/>
    <property type="project" value="TreeGrafter"/>
</dbReference>
<dbReference type="HOGENOM" id="CLU_816080_0_0_4"/>
<evidence type="ECO:0000256" key="4">
    <source>
        <dbReference type="SAM" id="MobiDB-lite"/>
    </source>
</evidence>
<dbReference type="Pfam" id="PF12833">
    <property type="entry name" value="HTH_18"/>
    <property type="match status" value="1"/>
</dbReference>
<accession>I0HSB1</accession>
<dbReference type="InterPro" id="IPR018060">
    <property type="entry name" value="HTH_AraC"/>
</dbReference>
<dbReference type="AlphaFoldDB" id="I0HSB1"/>
<evidence type="ECO:0000313" key="7">
    <source>
        <dbReference type="Proteomes" id="UP000007883"/>
    </source>
</evidence>
<keyword evidence="7" id="KW-1185">Reference proteome</keyword>
<dbReference type="SUPFAM" id="SSF46689">
    <property type="entry name" value="Homeodomain-like"/>
    <property type="match status" value="1"/>
</dbReference>
<dbReference type="eggNOG" id="COG2207">
    <property type="taxonomic scope" value="Bacteria"/>
</dbReference>
<dbReference type="InterPro" id="IPR009057">
    <property type="entry name" value="Homeodomain-like_sf"/>
</dbReference>
<evidence type="ECO:0000259" key="5">
    <source>
        <dbReference type="PROSITE" id="PS01124"/>
    </source>
</evidence>
<dbReference type="Gene3D" id="1.10.10.60">
    <property type="entry name" value="Homeodomain-like"/>
    <property type="match status" value="1"/>
</dbReference>
<dbReference type="PANTHER" id="PTHR47894">
    <property type="entry name" value="HTH-TYPE TRANSCRIPTIONAL REGULATOR GADX"/>
    <property type="match status" value="1"/>
</dbReference>
<gene>
    <name evidence="6" type="ordered locus">RGE_25570</name>
</gene>
<name>I0HSB1_RUBGI</name>
<keyword evidence="2" id="KW-0238">DNA-binding</keyword>
<keyword evidence="1" id="KW-0805">Transcription regulation</keyword>
<keyword evidence="3" id="KW-0804">Transcription</keyword>
<evidence type="ECO:0000313" key="6">
    <source>
        <dbReference type="EMBL" id="BAL95898.1"/>
    </source>
</evidence>
<dbReference type="PANTHER" id="PTHR47894:SF4">
    <property type="entry name" value="HTH-TYPE TRANSCRIPTIONAL REGULATOR GADX"/>
    <property type="match status" value="1"/>
</dbReference>
<reference evidence="6 7" key="1">
    <citation type="journal article" date="2012" name="J. Bacteriol.">
        <title>Complete genome sequence of phototrophic betaproteobacterium Rubrivivax gelatinosus IL144.</title>
        <authorList>
            <person name="Nagashima S."/>
            <person name="Kamimura A."/>
            <person name="Shimizu T."/>
            <person name="Nakamura-isaki S."/>
            <person name="Aono E."/>
            <person name="Sakamoto K."/>
            <person name="Ichikawa N."/>
            <person name="Nakazawa H."/>
            <person name="Sekine M."/>
            <person name="Yamazaki S."/>
            <person name="Fujita N."/>
            <person name="Shimada K."/>
            <person name="Hanada S."/>
            <person name="Nagashima K.V.P."/>
        </authorList>
    </citation>
    <scope>NUCLEOTIDE SEQUENCE [LARGE SCALE GENOMIC DNA]</scope>
    <source>
        <strain evidence="7">NBRC 100245 / IL144</strain>
    </source>
</reference>
<dbReference type="STRING" id="983917.RGE_25570"/>
<proteinExistence type="predicted"/>
<dbReference type="GO" id="GO:0000976">
    <property type="term" value="F:transcription cis-regulatory region binding"/>
    <property type="evidence" value="ECO:0007669"/>
    <property type="project" value="TreeGrafter"/>
</dbReference>
<evidence type="ECO:0000256" key="2">
    <source>
        <dbReference type="ARBA" id="ARBA00023125"/>
    </source>
</evidence>
<feature type="region of interest" description="Disordered" evidence="4">
    <location>
        <begin position="1"/>
        <end position="24"/>
    </location>
</feature>